<feature type="region of interest" description="Disordered" evidence="7">
    <location>
        <begin position="374"/>
        <end position="400"/>
    </location>
</feature>
<sequence>MKTRIFLPTCEILAGYQISSNLDMGTLKQLKLKLPVSLELTTLFPFYVIEDGHQVLVDITNVGVVCLYVPFLRFMASVGINDSKEREIQDNNGAEIVSGEQALKSKHYNHIRYACLQQKHCYKTEESDSHKCEMGDNFSGRIKIRRTQTSSVICDNKTMAEDKFDLPVELNDEQGMLCGDNSCCANFDNNDSAIDQTSKTCPESVKFLSSTEVGWPTTNEGIVIQKLLGVLGHMCPDRNCNVRETDCIAPVVIEPTMTVFRDCTQTVTPFSPVYNDTSFLLYEVAENYLSELCGLDAHYLEPLVCLEHVTACKIHRDIALCSTISISTNVVCTKNIVETATLSVQATLTHHLGFHGHSRCEILYVSEGFPWGEQTAGQPHNGVEDEEGEDQNSGSHVGDEYDEEYPQVFSSGYSPFLTVTVSPIHAGNTSPGDVFPVEETGLKDGDKTSSTNSPPTSLPSFFSHSQISDTSDTHDMNLFKFGPVCYRSDAFSEHTENVRVDKTTDIGVTDAADLEKSKCFGERDDEDQPLKKDCHEPRASTLQTQNYPEMRAMEKAVRDLKTKGVELHEYQPAELKTHGKTTKDAEECDCDDSDWSNELQRYLSPPLRPRPEFREWAVGMVRAPFRQQFQSMQQNSSASAGLESEWKRLATFCHYEAPAGIYLIPIAAAGFFLVNEVDASNSNDAKVECAFCTVVVVIKRFCGRNAMALHAELKPQCRFVRGEDVGNISIAEAAERSGAVFVEKYSIPAGHASDATQRSLQTATSPVRRDHLAEVLATDSEPTAAEEPASYPLSLPTDKPGSVFSSLPADIRSSQPFGNNDSGRLRDTAGPQLHQQLQRDGTQGSGSRDVGETVADSRPALAAGTGGSHLAASASATAPSAGRTEMPYQTATFSTPEPQSSSSGTATPSQTTTANQPASNQTNGPHQTTRVSAGPVTSGGTAREAPQSIAQGSEGVERSQISGNGGGTDSSGRSENGTERQLVTYEELGIFSQRPKRPDMAVTQVRINTFEGWPHQASHPKEEMAEAGFYYTGHADLVRCFHCKGGLKTWESSDQPWIEHSRWFPRCPFIKLCKGQKFVQAVQKLNDPDTRPTITESDVLVEIRNMEDEERSSLRDDVVLLENLPNPNAPADPVDAVLARTGLRVDADVTEASMQEVAERLAEENEELTSSTLCKMCQTNEVNVLFLPCGHLVSCAQCAPALRTCAMCRQPVRGSVRVLLDEKRESEEARQQPSGGAAASTQGKA</sequence>
<dbReference type="FunFam" id="1.10.1170.10:FF:000002">
    <property type="entry name" value="Baculoviral IAP repeat containing 7"/>
    <property type="match status" value="1"/>
</dbReference>
<organism evidence="9 10">
    <name type="scientific">Littorina saxatilis</name>
    <dbReference type="NCBI Taxonomy" id="31220"/>
    <lineage>
        <taxon>Eukaryota</taxon>
        <taxon>Metazoa</taxon>
        <taxon>Spiralia</taxon>
        <taxon>Lophotrochozoa</taxon>
        <taxon>Mollusca</taxon>
        <taxon>Gastropoda</taxon>
        <taxon>Caenogastropoda</taxon>
        <taxon>Littorinimorpha</taxon>
        <taxon>Littorinoidea</taxon>
        <taxon>Littorinidae</taxon>
        <taxon>Littorina</taxon>
    </lineage>
</organism>
<dbReference type="GO" id="GO:0043027">
    <property type="term" value="F:cysteine-type endopeptidase inhibitor activity involved in apoptotic process"/>
    <property type="evidence" value="ECO:0007669"/>
    <property type="project" value="TreeGrafter"/>
</dbReference>
<accession>A0AAN9AL48</accession>
<dbReference type="Pfam" id="PF00653">
    <property type="entry name" value="BIR"/>
    <property type="match status" value="1"/>
</dbReference>
<dbReference type="SMART" id="SM00238">
    <property type="entry name" value="BIR"/>
    <property type="match status" value="2"/>
</dbReference>
<dbReference type="InterPro" id="IPR001841">
    <property type="entry name" value="Znf_RING"/>
</dbReference>
<dbReference type="GO" id="GO:0061630">
    <property type="term" value="F:ubiquitin protein ligase activity"/>
    <property type="evidence" value="ECO:0007669"/>
    <property type="project" value="TreeGrafter"/>
</dbReference>
<dbReference type="Proteomes" id="UP001374579">
    <property type="component" value="Unassembled WGS sequence"/>
</dbReference>
<evidence type="ECO:0000256" key="7">
    <source>
        <dbReference type="SAM" id="MobiDB-lite"/>
    </source>
</evidence>
<dbReference type="GO" id="GO:0005634">
    <property type="term" value="C:nucleus"/>
    <property type="evidence" value="ECO:0007669"/>
    <property type="project" value="TreeGrafter"/>
</dbReference>
<dbReference type="Gene3D" id="1.10.1170.10">
    <property type="entry name" value="Inhibitor Of Apoptosis Protein (2mihbC-IAP-1), Chain A"/>
    <property type="match status" value="2"/>
</dbReference>
<feature type="compositionally biased region" description="Polar residues" evidence="7">
    <location>
        <begin position="970"/>
        <end position="980"/>
    </location>
</feature>
<dbReference type="GO" id="GO:0005737">
    <property type="term" value="C:cytoplasm"/>
    <property type="evidence" value="ECO:0007669"/>
    <property type="project" value="TreeGrafter"/>
</dbReference>
<dbReference type="PROSITE" id="PS50089">
    <property type="entry name" value="ZF_RING_2"/>
    <property type="match status" value="1"/>
</dbReference>
<feature type="region of interest" description="Disordered" evidence="7">
    <location>
        <begin position="427"/>
        <end position="458"/>
    </location>
</feature>
<feature type="region of interest" description="Disordered" evidence="7">
    <location>
        <begin position="1223"/>
        <end position="1245"/>
    </location>
</feature>
<dbReference type="InterPro" id="IPR001370">
    <property type="entry name" value="BIR_rpt"/>
</dbReference>
<feature type="compositionally biased region" description="Polar residues" evidence="7">
    <location>
        <begin position="812"/>
        <end position="822"/>
    </location>
</feature>
<feature type="compositionally biased region" description="Polar residues" evidence="7">
    <location>
        <begin position="1231"/>
        <end position="1245"/>
    </location>
</feature>
<evidence type="ECO:0000256" key="3">
    <source>
        <dbReference type="ARBA" id="ARBA00022723"/>
    </source>
</evidence>
<dbReference type="FunFam" id="1.10.1170.10:FF:000003">
    <property type="entry name" value="E3 ubiquitin-protein ligase XIAP"/>
    <property type="match status" value="1"/>
</dbReference>
<dbReference type="PANTHER" id="PTHR10044:SF139">
    <property type="entry name" value="DEATH-ASSOCIATED INHIBITOR OF APOPTOSIS 2"/>
    <property type="match status" value="1"/>
</dbReference>
<dbReference type="AlphaFoldDB" id="A0AAN9AL48"/>
<evidence type="ECO:0000313" key="9">
    <source>
        <dbReference type="EMBL" id="KAK7088912.1"/>
    </source>
</evidence>
<dbReference type="CDD" id="cd16510">
    <property type="entry name" value="RING-HC_IAPs"/>
    <property type="match status" value="1"/>
</dbReference>
<evidence type="ECO:0000313" key="10">
    <source>
        <dbReference type="Proteomes" id="UP001374579"/>
    </source>
</evidence>
<keyword evidence="10" id="KW-1185">Reference proteome</keyword>
<protein>
    <recommendedName>
        <fullName evidence="8">RING-type domain-containing protein</fullName>
    </recommendedName>
</protein>
<dbReference type="GO" id="GO:0031398">
    <property type="term" value="P:positive regulation of protein ubiquitination"/>
    <property type="evidence" value="ECO:0007669"/>
    <property type="project" value="TreeGrafter"/>
</dbReference>
<dbReference type="EMBL" id="JBAMIC010003664">
    <property type="protein sequence ID" value="KAK7088912.1"/>
    <property type="molecule type" value="Genomic_DNA"/>
</dbReference>
<keyword evidence="5" id="KW-0862">Zinc</keyword>
<dbReference type="Pfam" id="PF13920">
    <property type="entry name" value="zf-C3HC4_3"/>
    <property type="match status" value="1"/>
</dbReference>
<dbReference type="InterPro" id="IPR050784">
    <property type="entry name" value="IAP"/>
</dbReference>
<keyword evidence="2" id="KW-0053">Apoptosis</keyword>
<dbReference type="SUPFAM" id="SSF57924">
    <property type="entry name" value="Inhibitor of apoptosis (IAP) repeat"/>
    <property type="match status" value="2"/>
</dbReference>
<dbReference type="Gene3D" id="3.30.40.10">
    <property type="entry name" value="Zinc/RING finger domain, C3HC4 (zinc finger)"/>
    <property type="match status" value="1"/>
</dbReference>
<comment type="similarity">
    <text evidence="1">Belongs to the IAP family.</text>
</comment>
<gene>
    <name evidence="9" type="ORF">V1264_024564</name>
</gene>
<evidence type="ECO:0000259" key="8">
    <source>
        <dbReference type="PROSITE" id="PS50089"/>
    </source>
</evidence>
<dbReference type="GO" id="GO:0008270">
    <property type="term" value="F:zinc ion binding"/>
    <property type="evidence" value="ECO:0007669"/>
    <property type="project" value="UniProtKB-KW"/>
</dbReference>
<feature type="compositionally biased region" description="Polar residues" evidence="7">
    <location>
        <begin position="834"/>
        <end position="846"/>
    </location>
</feature>
<dbReference type="GO" id="GO:0043066">
    <property type="term" value="P:negative regulation of apoptotic process"/>
    <property type="evidence" value="ECO:0007669"/>
    <property type="project" value="TreeGrafter"/>
</dbReference>
<keyword evidence="3" id="KW-0479">Metal-binding</keyword>
<dbReference type="InterPro" id="IPR013083">
    <property type="entry name" value="Znf_RING/FYVE/PHD"/>
</dbReference>
<evidence type="ECO:0000256" key="1">
    <source>
        <dbReference type="ARBA" id="ARBA00006672"/>
    </source>
</evidence>
<evidence type="ECO:0000256" key="2">
    <source>
        <dbReference type="ARBA" id="ARBA00022703"/>
    </source>
</evidence>
<dbReference type="PROSITE" id="PS50143">
    <property type="entry name" value="BIR_REPEAT_2"/>
    <property type="match status" value="2"/>
</dbReference>
<comment type="caution">
    <text evidence="9">The sequence shown here is derived from an EMBL/GenBank/DDBJ whole genome shotgun (WGS) entry which is preliminary data.</text>
</comment>
<dbReference type="GO" id="GO:0006915">
    <property type="term" value="P:apoptotic process"/>
    <property type="evidence" value="ECO:0007669"/>
    <property type="project" value="UniProtKB-KW"/>
</dbReference>
<evidence type="ECO:0000256" key="6">
    <source>
        <dbReference type="PROSITE-ProRule" id="PRU00175"/>
    </source>
</evidence>
<feature type="domain" description="RING-type" evidence="8">
    <location>
        <begin position="1174"/>
        <end position="1209"/>
    </location>
</feature>
<feature type="compositionally biased region" description="Polar residues" evidence="7">
    <location>
        <begin position="887"/>
        <end position="931"/>
    </location>
</feature>
<dbReference type="CDD" id="cd00022">
    <property type="entry name" value="BIR"/>
    <property type="match status" value="1"/>
</dbReference>
<name>A0AAN9AL48_9CAEN</name>
<feature type="compositionally biased region" description="Low complexity" evidence="7">
    <location>
        <begin position="860"/>
        <end position="882"/>
    </location>
</feature>
<reference evidence="9 10" key="1">
    <citation type="submission" date="2024-02" db="EMBL/GenBank/DDBJ databases">
        <title>Chromosome-scale genome assembly of the rough periwinkle Littorina saxatilis.</title>
        <authorList>
            <person name="De Jode A."/>
            <person name="Faria R."/>
            <person name="Formenti G."/>
            <person name="Sims Y."/>
            <person name="Smith T.P."/>
            <person name="Tracey A."/>
            <person name="Wood J.M.D."/>
            <person name="Zagrodzka Z.B."/>
            <person name="Johannesson K."/>
            <person name="Butlin R.K."/>
            <person name="Leder E.H."/>
        </authorList>
    </citation>
    <scope>NUCLEOTIDE SEQUENCE [LARGE SCALE GENOMIC DNA]</scope>
    <source>
        <strain evidence="9">Snail1</strain>
        <tissue evidence="9">Muscle</tissue>
    </source>
</reference>
<proteinExistence type="inferred from homology"/>
<feature type="region of interest" description="Disordered" evidence="7">
    <location>
        <begin position="859"/>
        <end position="980"/>
    </location>
</feature>
<feature type="region of interest" description="Disordered" evidence="7">
    <location>
        <begin position="776"/>
        <end position="828"/>
    </location>
</feature>
<dbReference type="PANTHER" id="PTHR10044">
    <property type="entry name" value="INHIBITOR OF APOPTOSIS"/>
    <property type="match status" value="1"/>
</dbReference>
<evidence type="ECO:0000256" key="4">
    <source>
        <dbReference type="ARBA" id="ARBA00022771"/>
    </source>
</evidence>
<feature type="compositionally biased region" description="Low complexity" evidence="7">
    <location>
        <begin position="448"/>
        <end position="458"/>
    </location>
</feature>
<keyword evidence="4 6" id="KW-0863">Zinc-finger</keyword>
<evidence type="ECO:0000256" key="5">
    <source>
        <dbReference type="ARBA" id="ARBA00022833"/>
    </source>
</evidence>
<dbReference type="GO" id="GO:0051726">
    <property type="term" value="P:regulation of cell cycle"/>
    <property type="evidence" value="ECO:0007669"/>
    <property type="project" value="TreeGrafter"/>
</dbReference>
<feature type="region of interest" description="Disordered" evidence="7">
    <location>
        <begin position="834"/>
        <end position="853"/>
    </location>
</feature>